<dbReference type="Gene3D" id="6.10.140.2220">
    <property type="match status" value="1"/>
</dbReference>
<feature type="domain" description="MYND-type" evidence="5">
    <location>
        <begin position="14"/>
        <end position="50"/>
    </location>
</feature>
<dbReference type="InterPro" id="IPR046341">
    <property type="entry name" value="SET_dom_sf"/>
</dbReference>
<dbReference type="VEuPathDB" id="VectorBase:AMAM004225"/>
<keyword evidence="2 4" id="KW-0863">Zinc-finger</keyword>
<reference evidence="6" key="2">
    <citation type="submission" date="2020-05" db="UniProtKB">
        <authorList>
            <consortium name="EnsemblMetazoa"/>
        </authorList>
    </citation>
    <scope>IDENTIFICATION</scope>
    <source>
        <strain evidence="6">maculatus3</strain>
    </source>
</reference>
<evidence type="ECO:0000313" key="6">
    <source>
        <dbReference type="EnsemblMetazoa" id="AMAM004225-PA"/>
    </source>
</evidence>
<evidence type="ECO:0000256" key="4">
    <source>
        <dbReference type="PROSITE-ProRule" id="PRU00134"/>
    </source>
</evidence>
<keyword evidence="3" id="KW-0862">Zinc</keyword>
<evidence type="ECO:0000256" key="3">
    <source>
        <dbReference type="ARBA" id="ARBA00022833"/>
    </source>
</evidence>
<dbReference type="InterPro" id="IPR002893">
    <property type="entry name" value="Znf_MYND"/>
</dbReference>
<organism evidence="6 7">
    <name type="scientific">Anopheles maculatus</name>
    <dbReference type="NCBI Taxonomy" id="74869"/>
    <lineage>
        <taxon>Eukaryota</taxon>
        <taxon>Metazoa</taxon>
        <taxon>Ecdysozoa</taxon>
        <taxon>Arthropoda</taxon>
        <taxon>Hexapoda</taxon>
        <taxon>Insecta</taxon>
        <taxon>Pterygota</taxon>
        <taxon>Neoptera</taxon>
        <taxon>Endopterygota</taxon>
        <taxon>Diptera</taxon>
        <taxon>Nematocera</taxon>
        <taxon>Culicoidea</taxon>
        <taxon>Culicidae</taxon>
        <taxon>Anophelinae</taxon>
        <taxon>Anopheles</taxon>
        <taxon>Anopheles maculatus group</taxon>
    </lineage>
</organism>
<dbReference type="Proteomes" id="UP000075901">
    <property type="component" value="Unassembled WGS sequence"/>
</dbReference>
<dbReference type="EnsemblMetazoa" id="AMAM004225-RA">
    <property type="protein sequence ID" value="AMAM004225-PA"/>
    <property type="gene ID" value="AMAM004225"/>
</dbReference>
<evidence type="ECO:0000256" key="1">
    <source>
        <dbReference type="ARBA" id="ARBA00022723"/>
    </source>
</evidence>
<dbReference type="Gene3D" id="2.170.270.10">
    <property type="entry name" value="SET domain"/>
    <property type="match status" value="1"/>
</dbReference>
<keyword evidence="7" id="KW-1185">Reference proteome</keyword>
<dbReference type="PROSITE" id="PS50865">
    <property type="entry name" value="ZF_MYND_2"/>
    <property type="match status" value="1"/>
</dbReference>
<dbReference type="PANTHER" id="PTHR46455">
    <property type="entry name" value="SET AND MYND DOMAIN CONTAINING, ARTHROPOD-SPECIFIC, MEMBER 4, ISOFORM A"/>
    <property type="match status" value="1"/>
</dbReference>
<evidence type="ECO:0000313" key="7">
    <source>
        <dbReference type="Proteomes" id="UP000075901"/>
    </source>
</evidence>
<accession>A0A182SCU7</accession>
<evidence type="ECO:0000259" key="5">
    <source>
        <dbReference type="PROSITE" id="PS50865"/>
    </source>
</evidence>
<dbReference type="SUPFAM" id="SSF82199">
    <property type="entry name" value="SET domain"/>
    <property type="match status" value="1"/>
</dbReference>
<dbReference type="SUPFAM" id="SSF144232">
    <property type="entry name" value="HIT/MYND zinc finger-like"/>
    <property type="match status" value="1"/>
</dbReference>
<dbReference type="AlphaFoldDB" id="A0A182SCU7"/>
<keyword evidence="1" id="KW-0479">Metal-binding</keyword>
<proteinExistence type="predicted"/>
<sequence>MLEDEDSDRIEKICPICKKEASKRCSRCAMVYYCCVEHQQQDWKLHKATCHPFKICSNEQYGRFLVATRDIKAGEIILKESPLVHGPAQITGPVCVGCLQVSRC</sequence>
<dbReference type="InterPro" id="IPR053010">
    <property type="entry name" value="SET_SmydA-8"/>
</dbReference>
<dbReference type="Pfam" id="PF01753">
    <property type="entry name" value="zf-MYND"/>
    <property type="match status" value="1"/>
</dbReference>
<protein>
    <recommendedName>
        <fullName evidence="5">MYND-type domain-containing protein</fullName>
    </recommendedName>
</protein>
<dbReference type="PANTHER" id="PTHR46455:SF4">
    <property type="entry name" value="GH11294P"/>
    <property type="match status" value="1"/>
</dbReference>
<reference evidence="7" key="1">
    <citation type="submission" date="2013-09" db="EMBL/GenBank/DDBJ databases">
        <title>The Genome Sequence of Anopheles maculatus species B.</title>
        <authorList>
            <consortium name="The Broad Institute Genomics Platform"/>
            <person name="Neafsey D.E."/>
            <person name="Besansky N."/>
            <person name="Howell P."/>
            <person name="Walton C."/>
            <person name="Young S.K."/>
            <person name="Zeng Q."/>
            <person name="Gargeya S."/>
            <person name="Fitzgerald M."/>
            <person name="Haas B."/>
            <person name="Abouelleil A."/>
            <person name="Allen A.W."/>
            <person name="Alvarado L."/>
            <person name="Arachchi H.M."/>
            <person name="Berlin A.M."/>
            <person name="Chapman S.B."/>
            <person name="Gainer-Dewar J."/>
            <person name="Goldberg J."/>
            <person name="Griggs A."/>
            <person name="Gujja S."/>
            <person name="Hansen M."/>
            <person name="Howarth C."/>
            <person name="Imamovic A."/>
            <person name="Ireland A."/>
            <person name="Larimer J."/>
            <person name="McCowan C."/>
            <person name="Murphy C."/>
            <person name="Pearson M."/>
            <person name="Poon T.W."/>
            <person name="Priest M."/>
            <person name="Roberts A."/>
            <person name="Saif S."/>
            <person name="Shea T."/>
            <person name="Sisk P."/>
            <person name="Sykes S."/>
            <person name="Wortman J."/>
            <person name="Nusbaum C."/>
            <person name="Birren B."/>
        </authorList>
    </citation>
    <scope>NUCLEOTIDE SEQUENCE [LARGE SCALE GENOMIC DNA]</scope>
    <source>
        <strain evidence="7">maculatus3</strain>
    </source>
</reference>
<dbReference type="PROSITE" id="PS01360">
    <property type="entry name" value="ZF_MYND_1"/>
    <property type="match status" value="1"/>
</dbReference>
<name>A0A182SCU7_9DIPT</name>
<dbReference type="GO" id="GO:0008270">
    <property type="term" value="F:zinc ion binding"/>
    <property type="evidence" value="ECO:0007669"/>
    <property type="project" value="UniProtKB-KW"/>
</dbReference>
<evidence type="ECO:0000256" key="2">
    <source>
        <dbReference type="ARBA" id="ARBA00022771"/>
    </source>
</evidence>